<dbReference type="PANTHER" id="PTHR18934">
    <property type="entry name" value="ATP-DEPENDENT RNA HELICASE"/>
    <property type="match status" value="1"/>
</dbReference>
<dbReference type="VEuPathDB" id="FungiDB:TRICI_003626"/>
<dbReference type="PROSITE" id="PS51192">
    <property type="entry name" value="HELICASE_ATP_BIND_1"/>
    <property type="match status" value="1"/>
</dbReference>
<feature type="compositionally biased region" description="Basic and acidic residues" evidence="7">
    <location>
        <begin position="141"/>
        <end position="150"/>
    </location>
</feature>
<dbReference type="PANTHER" id="PTHR18934:SF118">
    <property type="entry name" value="ATP-DEPENDENT RNA HELICASE DHX33"/>
    <property type="match status" value="1"/>
</dbReference>
<keyword evidence="3" id="KW-0378">Hydrolase</keyword>
<feature type="compositionally biased region" description="Basic and acidic residues" evidence="7">
    <location>
        <begin position="109"/>
        <end position="118"/>
    </location>
</feature>
<dbReference type="Proteomes" id="UP000761534">
    <property type="component" value="Unassembled WGS sequence"/>
</dbReference>
<evidence type="ECO:0000259" key="9">
    <source>
        <dbReference type="PROSITE" id="PS51194"/>
    </source>
</evidence>
<dbReference type="Pfam" id="PF00271">
    <property type="entry name" value="Helicase_C"/>
    <property type="match status" value="1"/>
</dbReference>
<evidence type="ECO:0000259" key="8">
    <source>
        <dbReference type="PROSITE" id="PS51192"/>
    </source>
</evidence>
<evidence type="ECO:0000256" key="3">
    <source>
        <dbReference type="ARBA" id="ARBA00022801"/>
    </source>
</evidence>
<keyword evidence="2" id="KW-0547">Nucleotide-binding</keyword>
<dbReference type="PROSITE" id="PS51194">
    <property type="entry name" value="HELICASE_CTER"/>
    <property type="match status" value="1"/>
</dbReference>
<keyword evidence="4" id="KW-0347">Helicase</keyword>
<comment type="catalytic activity">
    <reaction evidence="6">
        <text>ATP + H2O = ADP + phosphate + H(+)</text>
        <dbReference type="Rhea" id="RHEA:13065"/>
        <dbReference type="ChEBI" id="CHEBI:15377"/>
        <dbReference type="ChEBI" id="CHEBI:15378"/>
        <dbReference type="ChEBI" id="CHEBI:30616"/>
        <dbReference type="ChEBI" id="CHEBI:43474"/>
        <dbReference type="ChEBI" id="CHEBI:456216"/>
        <dbReference type="EC" id="3.6.4.13"/>
    </reaction>
</comment>
<feature type="region of interest" description="Disordered" evidence="7">
    <location>
        <begin position="1"/>
        <end position="55"/>
    </location>
</feature>
<evidence type="ECO:0000256" key="6">
    <source>
        <dbReference type="ARBA" id="ARBA00047984"/>
    </source>
</evidence>
<dbReference type="Gene3D" id="1.20.120.1080">
    <property type="match status" value="1"/>
</dbReference>
<dbReference type="Pfam" id="PF21010">
    <property type="entry name" value="HA2_C"/>
    <property type="match status" value="1"/>
</dbReference>
<dbReference type="GO" id="GO:0005730">
    <property type="term" value="C:nucleolus"/>
    <property type="evidence" value="ECO:0007669"/>
    <property type="project" value="UniProtKB-ARBA"/>
</dbReference>
<dbReference type="InterPro" id="IPR007502">
    <property type="entry name" value="Helicase-assoc_dom"/>
</dbReference>
<dbReference type="InterPro" id="IPR048333">
    <property type="entry name" value="HA2_WH"/>
</dbReference>
<dbReference type="OrthoDB" id="10253254at2759"/>
<name>A0A642V349_9ASCO</name>
<evidence type="ECO:0000256" key="4">
    <source>
        <dbReference type="ARBA" id="ARBA00022806"/>
    </source>
</evidence>
<evidence type="ECO:0000313" key="11">
    <source>
        <dbReference type="Proteomes" id="UP000761534"/>
    </source>
</evidence>
<accession>A0A642V349</accession>
<dbReference type="Pfam" id="PF00270">
    <property type="entry name" value="DEAD"/>
    <property type="match status" value="1"/>
</dbReference>
<dbReference type="InterPro" id="IPR014001">
    <property type="entry name" value="Helicase_ATP-bd"/>
</dbReference>
<dbReference type="SMART" id="SM00490">
    <property type="entry name" value="HELICc"/>
    <property type="match status" value="1"/>
</dbReference>
<dbReference type="SMART" id="SM00847">
    <property type="entry name" value="HA2"/>
    <property type="match status" value="1"/>
</dbReference>
<dbReference type="EMBL" id="SWFS01000267">
    <property type="protein sequence ID" value="KAA8911940.1"/>
    <property type="molecule type" value="Genomic_DNA"/>
</dbReference>
<organism evidence="10 11">
    <name type="scientific">Trichomonascus ciferrii</name>
    <dbReference type="NCBI Taxonomy" id="44093"/>
    <lineage>
        <taxon>Eukaryota</taxon>
        <taxon>Fungi</taxon>
        <taxon>Dikarya</taxon>
        <taxon>Ascomycota</taxon>
        <taxon>Saccharomycotina</taxon>
        <taxon>Dipodascomycetes</taxon>
        <taxon>Dipodascales</taxon>
        <taxon>Trichomonascaceae</taxon>
        <taxon>Trichomonascus</taxon>
        <taxon>Trichomonascus ciferrii complex</taxon>
    </lineage>
</organism>
<feature type="compositionally biased region" description="Basic residues" evidence="7">
    <location>
        <begin position="27"/>
        <end position="39"/>
    </location>
</feature>
<dbReference type="AlphaFoldDB" id="A0A642V349"/>
<proteinExistence type="predicted"/>
<dbReference type="GO" id="GO:0016787">
    <property type="term" value="F:hydrolase activity"/>
    <property type="evidence" value="ECO:0007669"/>
    <property type="project" value="UniProtKB-KW"/>
</dbReference>
<evidence type="ECO:0000256" key="5">
    <source>
        <dbReference type="ARBA" id="ARBA00022840"/>
    </source>
</evidence>
<evidence type="ECO:0000256" key="2">
    <source>
        <dbReference type="ARBA" id="ARBA00022741"/>
    </source>
</evidence>
<feature type="domain" description="Helicase C-terminal" evidence="9">
    <location>
        <begin position="348"/>
        <end position="542"/>
    </location>
</feature>
<protein>
    <recommendedName>
        <fullName evidence="1">RNA helicase</fullName>
        <ecNumber evidence="1">3.6.4.13</ecNumber>
    </recommendedName>
</protein>
<feature type="compositionally biased region" description="Low complexity" evidence="7">
    <location>
        <begin position="17"/>
        <end position="26"/>
    </location>
</feature>
<evidence type="ECO:0000313" key="10">
    <source>
        <dbReference type="EMBL" id="KAA8911940.1"/>
    </source>
</evidence>
<dbReference type="GO" id="GO:0045943">
    <property type="term" value="P:positive regulation of transcription by RNA polymerase I"/>
    <property type="evidence" value="ECO:0007669"/>
    <property type="project" value="TreeGrafter"/>
</dbReference>
<dbReference type="InterPro" id="IPR001650">
    <property type="entry name" value="Helicase_C-like"/>
</dbReference>
<dbReference type="SMART" id="SM00487">
    <property type="entry name" value="DEXDc"/>
    <property type="match status" value="1"/>
</dbReference>
<dbReference type="Pfam" id="PF04408">
    <property type="entry name" value="WHD_HA2"/>
    <property type="match status" value="1"/>
</dbReference>
<keyword evidence="11" id="KW-1185">Reference proteome</keyword>
<dbReference type="SUPFAM" id="SSF52540">
    <property type="entry name" value="P-loop containing nucleoside triphosphate hydrolases"/>
    <property type="match status" value="1"/>
</dbReference>
<dbReference type="Gene3D" id="3.40.50.300">
    <property type="entry name" value="P-loop containing nucleotide triphosphate hydrolases"/>
    <property type="match status" value="2"/>
</dbReference>
<sequence>MGPRKHMKFGEGGGDGAEANGDVQKTLSKKQLKKLKKQQQKQAASAQDGSSDILGPLNLARLEALESKKESLSDGDLRFHSSASSDEDTKRPQSAPDGKTNESSSTATKSDDSIEDNKVNGTVSSTPKVVYYRDSEDEAEEKPKPQLKVKDLKKRRQELQKERENLPMYLAKDQVLDYVLKNQVSVLIGETGSGKSTQLPQLIYSREKNKKIAITQPRRVAAINLAGRVAQEMGSFVGNKVGYTVRFQNKSGDSTHLKYLTDGMLLREILLDPTLSRYDTVLLDEAHERTVLTDMLMGLIKRLLVGDRGLDTDRPLRLVIMSATLDAQRFSSFFNDAPILYVEGRMHPVQRYYVKTPLDNVVDGVVQTVCQTNMSEPSPGDILVFLAGQEEIDRCVDRLNSLAHDLPKQAPLIVALPLYASLPPNQQQKVFEPLPARRRKVILATNIAETSLTISGVRYVIDSGLRKVRVWKPELGLDALLATHISKASAAQRMGRAGREAPGKCFRLFTEKTYAEDLPDQTEPEIVRCDVASAVLMLKNAGVDDILGFQWVQSPSKKALRSALLKLYTLQALDDSGKVTQLGKEMALLPVSPHLAAVLIHARDEGPEALQAVIDIVACLSVEDLLLNPHPEKRDDVNERRRVEFGGGIEYGDLIMLKEMFDKYFYQCRDKHERKALCEATAINYRGMDNVHLVRKQLQSYMKVKEEHPTTHVASPDIIRCFLHGFVSNTALGLPDRRYKTVLTNQYLNIHPSSMLFGKKIDAIMYMEYVYTTKGYARIVSPVQQDWLQQIAPHLLARGKEA</sequence>
<dbReference type="GO" id="GO:0005524">
    <property type="term" value="F:ATP binding"/>
    <property type="evidence" value="ECO:0007669"/>
    <property type="project" value="UniProtKB-KW"/>
</dbReference>
<dbReference type="CDD" id="cd18791">
    <property type="entry name" value="SF2_C_RHA"/>
    <property type="match status" value="1"/>
</dbReference>
<dbReference type="EC" id="3.6.4.13" evidence="1"/>
<dbReference type="FunFam" id="3.40.50.300:FF:000145">
    <property type="entry name" value="probable ATP-dependent RNA helicase DHX40"/>
    <property type="match status" value="1"/>
</dbReference>
<gene>
    <name evidence="10" type="ORF">TRICI_003626</name>
</gene>
<feature type="region of interest" description="Disordered" evidence="7">
    <location>
        <begin position="68"/>
        <end position="152"/>
    </location>
</feature>
<dbReference type="Pfam" id="PF07717">
    <property type="entry name" value="OB_NTP_bind"/>
    <property type="match status" value="1"/>
</dbReference>
<dbReference type="InterPro" id="IPR011545">
    <property type="entry name" value="DEAD/DEAH_box_helicase_dom"/>
</dbReference>
<dbReference type="InterPro" id="IPR027417">
    <property type="entry name" value="P-loop_NTPase"/>
</dbReference>
<feature type="compositionally biased region" description="Basic and acidic residues" evidence="7">
    <location>
        <begin position="68"/>
        <end position="79"/>
    </location>
</feature>
<comment type="caution">
    <text evidence="10">The sequence shown here is derived from an EMBL/GenBank/DDBJ whole genome shotgun (WGS) entry which is preliminary data.</text>
</comment>
<evidence type="ECO:0000256" key="1">
    <source>
        <dbReference type="ARBA" id="ARBA00012552"/>
    </source>
</evidence>
<evidence type="ECO:0000256" key="7">
    <source>
        <dbReference type="SAM" id="MobiDB-lite"/>
    </source>
</evidence>
<dbReference type="GO" id="GO:0003724">
    <property type="term" value="F:RNA helicase activity"/>
    <property type="evidence" value="ECO:0007669"/>
    <property type="project" value="UniProtKB-EC"/>
</dbReference>
<feature type="domain" description="Helicase ATP-binding" evidence="8">
    <location>
        <begin position="176"/>
        <end position="343"/>
    </location>
</feature>
<reference evidence="10" key="1">
    <citation type="journal article" date="2019" name="G3 (Bethesda)">
        <title>Genome Assemblies of Two Rare Opportunistic Yeast Pathogens: Diutina rugosa (syn. Candida rugosa) and Trichomonascus ciferrii (syn. Candida ciferrii).</title>
        <authorList>
            <person name="Mixao V."/>
            <person name="Saus E."/>
            <person name="Hansen A.P."/>
            <person name="Lass-Florl C."/>
            <person name="Gabaldon T."/>
        </authorList>
    </citation>
    <scope>NUCLEOTIDE SEQUENCE</scope>
    <source>
        <strain evidence="10">CBS 4856</strain>
    </source>
</reference>
<keyword evidence="5" id="KW-0067">ATP-binding</keyword>
<dbReference type="InterPro" id="IPR011709">
    <property type="entry name" value="DEAD-box_helicase_OB_fold"/>
</dbReference>
<dbReference type="GO" id="GO:0003725">
    <property type="term" value="F:double-stranded RNA binding"/>
    <property type="evidence" value="ECO:0007669"/>
    <property type="project" value="TreeGrafter"/>
</dbReference>